<feature type="compositionally biased region" description="Low complexity" evidence="1">
    <location>
        <begin position="20"/>
        <end position="44"/>
    </location>
</feature>
<gene>
    <name evidence="2" type="ORF">EV420DRAFT_1523435</name>
</gene>
<dbReference type="EMBL" id="JAUEPS010000008">
    <property type="protein sequence ID" value="KAK0463237.1"/>
    <property type="molecule type" value="Genomic_DNA"/>
</dbReference>
<protein>
    <submittedName>
        <fullName evidence="2">Uncharacterized protein</fullName>
    </submittedName>
</protein>
<evidence type="ECO:0000313" key="2">
    <source>
        <dbReference type="EMBL" id="KAK0463237.1"/>
    </source>
</evidence>
<accession>A0AA39NCQ3</accession>
<reference evidence="2" key="1">
    <citation type="submission" date="2023-06" db="EMBL/GenBank/DDBJ databases">
        <authorList>
            <consortium name="Lawrence Berkeley National Laboratory"/>
            <person name="Ahrendt S."/>
            <person name="Sahu N."/>
            <person name="Indic B."/>
            <person name="Wong-Bajracharya J."/>
            <person name="Merenyi Z."/>
            <person name="Ke H.-M."/>
            <person name="Monk M."/>
            <person name="Kocsube S."/>
            <person name="Drula E."/>
            <person name="Lipzen A."/>
            <person name="Balint B."/>
            <person name="Henrissat B."/>
            <person name="Andreopoulos B."/>
            <person name="Martin F.M."/>
            <person name="Harder C.B."/>
            <person name="Rigling D."/>
            <person name="Ford K.L."/>
            <person name="Foster G.D."/>
            <person name="Pangilinan J."/>
            <person name="Papanicolaou A."/>
            <person name="Barry K."/>
            <person name="LaButti K."/>
            <person name="Viragh M."/>
            <person name="Koriabine M."/>
            <person name="Yan M."/>
            <person name="Riley R."/>
            <person name="Champramary S."/>
            <person name="Plett K.L."/>
            <person name="Tsai I.J."/>
            <person name="Slot J."/>
            <person name="Sipos G."/>
            <person name="Plett J."/>
            <person name="Nagy L.G."/>
            <person name="Grigoriev I.V."/>
        </authorList>
    </citation>
    <scope>NUCLEOTIDE SEQUENCE</scope>
    <source>
        <strain evidence="2">CCBAS 213</strain>
    </source>
</reference>
<sequence>MNSRRQPRDPQMSPKHRALPQTLPSSSPQSSTPSCTKTPTSPSQAPKQRGVSAGSEENCIPEIVKYLEEFKNGEASADDVFTFFSSLTEVLSRLENIPSISKALQFDFDITSPLQLVLFHVKTSLKEHLISPPFDQILVEKQTSILQSWIRVLVNSSFSLPRDISGYTYRNHWEKCFRCLDILQWAPLRPIAEDVGPRPDLTHRLRASIPESEDMLWIHFKDYKPFLIFSTQFGCNFPYSSVKVRGSPERLDVTIITVHTLEEAPVSVVDAARHKLPHDVSVRYSTGTLLRLSLPPSSSAVPANHGRSLLKTVCPGESLSPLTFTMPIRPLLWILGIH</sequence>
<dbReference type="GeneID" id="85355841"/>
<keyword evidence="3" id="KW-1185">Reference proteome</keyword>
<name>A0AA39NCQ3_ARMTA</name>
<dbReference type="Proteomes" id="UP001175211">
    <property type="component" value="Unassembled WGS sequence"/>
</dbReference>
<dbReference type="AlphaFoldDB" id="A0AA39NCQ3"/>
<evidence type="ECO:0000256" key="1">
    <source>
        <dbReference type="SAM" id="MobiDB-lite"/>
    </source>
</evidence>
<evidence type="ECO:0000313" key="3">
    <source>
        <dbReference type="Proteomes" id="UP001175211"/>
    </source>
</evidence>
<comment type="caution">
    <text evidence="2">The sequence shown here is derived from an EMBL/GenBank/DDBJ whole genome shotgun (WGS) entry which is preliminary data.</text>
</comment>
<feature type="region of interest" description="Disordered" evidence="1">
    <location>
        <begin position="1"/>
        <end position="54"/>
    </location>
</feature>
<organism evidence="2 3">
    <name type="scientific">Armillaria tabescens</name>
    <name type="common">Ringless honey mushroom</name>
    <name type="synonym">Agaricus tabescens</name>
    <dbReference type="NCBI Taxonomy" id="1929756"/>
    <lineage>
        <taxon>Eukaryota</taxon>
        <taxon>Fungi</taxon>
        <taxon>Dikarya</taxon>
        <taxon>Basidiomycota</taxon>
        <taxon>Agaricomycotina</taxon>
        <taxon>Agaricomycetes</taxon>
        <taxon>Agaricomycetidae</taxon>
        <taxon>Agaricales</taxon>
        <taxon>Marasmiineae</taxon>
        <taxon>Physalacriaceae</taxon>
        <taxon>Desarmillaria</taxon>
    </lineage>
</organism>
<proteinExistence type="predicted"/>
<dbReference type="RefSeq" id="XP_060334703.1">
    <property type="nucleotide sequence ID" value="XM_060472293.1"/>
</dbReference>